<dbReference type="GO" id="GO:0016020">
    <property type="term" value="C:membrane"/>
    <property type="evidence" value="ECO:0007669"/>
    <property type="project" value="UniProtKB-SubCell"/>
</dbReference>
<evidence type="ECO:0000256" key="1">
    <source>
        <dbReference type="ARBA" id="ARBA00004141"/>
    </source>
</evidence>
<name>A0A2P4YEA4_9STRA</name>
<dbReference type="InterPro" id="IPR036259">
    <property type="entry name" value="MFS_trans_sf"/>
</dbReference>
<comment type="caution">
    <text evidence="6">The sequence shown here is derived from an EMBL/GenBank/DDBJ whole genome shotgun (WGS) entry which is preliminary data.</text>
</comment>
<keyword evidence="7" id="KW-1185">Reference proteome</keyword>
<reference evidence="6 7" key="1">
    <citation type="journal article" date="2017" name="Genome Biol. Evol.">
        <title>Phytophthora megakarya and P. palmivora, closely related causal agents of cacao black pod rot, underwent increases in genome sizes and gene numbers by different mechanisms.</title>
        <authorList>
            <person name="Ali S.S."/>
            <person name="Shao J."/>
            <person name="Lary D.J."/>
            <person name="Kronmiller B."/>
            <person name="Shen D."/>
            <person name="Strem M.D."/>
            <person name="Amoako-Attah I."/>
            <person name="Akrofi A.Y."/>
            <person name="Begoude B.A."/>
            <person name="Ten Hoopen G.M."/>
            <person name="Coulibaly K."/>
            <person name="Kebe B.I."/>
            <person name="Melnick R.L."/>
            <person name="Guiltinan M.J."/>
            <person name="Tyler B.M."/>
            <person name="Meinhardt L.W."/>
            <person name="Bailey B.A."/>
        </authorList>
    </citation>
    <scope>NUCLEOTIDE SEQUENCE [LARGE SCALE GENOMIC DNA]</scope>
    <source>
        <strain evidence="7">sbr112.9</strain>
    </source>
</reference>
<evidence type="ECO:0000256" key="5">
    <source>
        <dbReference type="SAM" id="Phobius"/>
    </source>
</evidence>
<accession>A0A2P4YEA4</accession>
<feature type="transmembrane region" description="Helical" evidence="5">
    <location>
        <begin position="66"/>
        <end position="83"/>
    </location>
</feature>
<dbReference type="GO" id="GO:0015112">
    <property type="term" value="F:nitrate transmembrane transporter activity"/>
    <property type="evidence" value="ECO:0007669"/>
    <property type="project" value="InterPro"/>
</dbReference>
<gene>
    <name evidence="6" type="ORF">PHPALM_6670</name>
</gene>
<evidence type="ECO:0000313" key="6">
    <source>
        <dbReference type="EMBL" id="POM76131.1"/>
    </source>
</evidence>
<dbReference type="InterPro" id="IPR044772">
    <property type="entry name" value="NO3_transporter"/>
</dbReference>
<dbReference type="OrthoDB" id="434240at2759"/>
<organism evidence="6 7">
    <name type="scientific">Phytophthora palmivora</name>
    <dbReference type="NCBI Taxonomy" id="4796"/>
    <lineage>
        <taxon>Eukaryota</taxon>
        <taxon>Sar</taxon>
        <taxon>Stramenopiles</taxon>
        <taxon>Oomycota</taxon>
        <taxon>Peronosporomycetes</taxon>
        <taxon>Peronosporales</taxon>
        <taxon>Peronosporaceae</taxon>
        <taxon>Phytophthora</taxon>
    </lineage>
</organism>
<keyword evidence="4 5" id="KW-0472">Membrane</keyword>
<evidence type="ECO:0000256" key="2">
    <source>
        <dbReference type="ARBA" id="ARBA00022692"/>
    </source>
</evidence>
<proteinExistence type="predicted"/>
<dbReference type="EMBL" id="NCKW01003531">
    <property type="protein sequence ID" value="POM76131.1"/>
    <property type="molecule type" value="Genomic_DNA"/>
</dbReference>
<evidence type="ECO:0000313" key="7">
    <source>
        <dbReference type="Proteomes" id="UP000237271"/>
    </source>
</evidence>
<keyword evidence="3 5" id="KW-1133">Transmembrane helix</keyword>
<dbReference type="AlphaFoldDB" id="A0A2P4YEA4"/>
<evidence type="ECO:0000256" key="3">
    <source>
        <dbReference type="ARBA" id="ARBA00022989"/>
    </source>
</evidence>
<evidence type="ECO:0000256" key="4">
    <source>
        <dbReference type="ARBA" id="ARBA00023136"/>
    </source>
</evidence>
<keyword evidence="2 5" id="KW-0812">Transmembrane</keyword>
<sequence>MLSGEAIFLFVFSQACTGSTYGIVPYVSPRHTGVASGIVGAGGNMGGLAWGFLFKGVGSRALSFEYMSFIVAGAALTCCGMHIEGESTLWTREFPIRNHNF</sequence>
<comment type="subcellular location">
    <subcellularLocation>
        <location evidence="1">Membrane</location>
        <topology evidence="1">Multi-pass membrane protein</topology>
    </subcellularLocation>
</comment>
<dbReference type="Gene3D" id="1.20.1250.20">
    <property type="entry name" value="MFS general substrate transporter like domains"/>
    <property type="match status" value="1"/>
</dbReference>
<dbReference type="Proteomes" id="UP000237271">
    <property type="component" value="Unassembled WGS sequence"/>
</dbReference>
<dbReference type="PANTHER" id="PTHR23515">
    <property type="entry name" value="HIGH-AFFINITY NITRATE TRANSPORTER 2.3"/>
    <property type="match status" value="1"/>
</dbReference>
<feature type="transmembrane region" description="Helical" evidence="5">
    <location>
        <begin position="34"/>
        <end position="54"/>
    </location>
</feature>
<protein>
    <submittedName>
        <fullName evidence="6">Sporangia induced Major Facilitator Superfamily (MFS)</fullName>
    </submittedName>
</protein>